<sequence length="259" mass="29943">MTYYDQHLHTHHSYDSEENFEAYLKNATGYVVTTEHFDVANPVTGHTDAPDYATYSAEIDRLNLKYGNRILKGIEIGYYQPKEAEILTYLADKTYDLKLLSVHHNGEFDYLDEFIAEMAFDTIFSRYLDELSDAIDQNDKIQAHVLAHFDYGIRLFEVEPAALDKHKRKLTEIFQKMIAADLAFEINAKSTHLYHHLDLYTYALKMVLELGGTLFTLGSDGHKLEHYELAFDELKLWLKAQGVHQLVTFHGGSRHFVTI</sequence>
<dbReference type="SUPFAM" id="SSF89550">
    <property type="entry name" value="PHP domain-like"/>
    <property type="match status" value="1"/>
</dbReference>
<dbReference type="PANTHER" id="PTHR21039:SF0">
    <property type="entry name" value="HISTIDINOL-PHOSPHATASE"/>
    <property type="match status" value="1"/>
</dbReference>
<dbReference type="InterPro" id="IPR010140">
    <property type="entry name" value="Histidinol_P_phosphatase_HisJ"/>
</dbReference>
<comment type="catalytic activity">
    <reaction evidence="2">
        <text>L-histidinol phosphate + H2O = L-histidinol + phosphate</text>
        <dbReference type="Rhea" id="RHEA:14465"/>
        <dbReference type="ChEBI" id="CHEBI:15377"/>
        <dbReference type="ChEBI" id="CHEBI:43474"/>
        <dbReference type="ChEBI" id="CHEBI:57699"/>
        <dbReference type="ChEBI" id="CHEBI:57980"/>
        <dbReference type="EC" id="3.1.3.15"/>
    </reaction>
</comment>
<comment type="caution">
    <text evidence="3">The sequence shown here is derived from an EMBL/GenBank/DDBJ whole genome shotgun (WGS) entry which is preliminary data.</text>
</comment>
<keyword evidence="4" id="KW-1185">Reference proteome</keyword>
<dbReference type="NCBIfam" id="NF005597">
    <property type="entry name" value="PRK07329.1"/>
    <property type="match status" value="1"/>
</dbReference>
<comment type="similarity">
    <text evidence="2">Belongs to the PHP hydrolase family. HisK subfamily.</text>
</comment>
<evidence type="ECO:0000256" key="1">
    <source>
        <dbReference type="ARBA" id="ARBA00022801"/>
    </source>
</evidence>
<evidence type="ECO:0000313" key="4">
    <source>
        <dbReference type="Proteomes" id="UP000218689"/>
    </source>
</evidence>
<dbReference type="EC" id="3.1.3.15" evidence="2"/>
<keyword evidence="2" id="KW-0028">Amino-acid biosynthesis</keyword>
<dbReference type="InterPro" id="IPR016195">
    <property type="entry name" value="Pol/histidinol_Pase-like"/>
</dbReference>
<dbReference type="UniPathway" id="UPA00031">
    <property type="reaction ID" value="UER00013"/>
</dbReference>
<evidence type="ECO:0000256" key="2">
    <source>
        <dbReference type="RuleBase" id="RU366003"/>
    </source>
</evidence>
<keyword evidence="1 2" id="KW-0378">Hydrolase</keyword>
<proteinExistence type="inferred from homology"/>
<dbReference type="GO" id="GO:0000105">
    <property type="term" value="P:L-histidine biosynthetic process"/>
    <property type="evidence" value="ECO:0007669"/>
    <property type="project" value="UniProtKB-UniRule"/>
</dbReference>
<keyword evidence="2" id="KW-0368">Histidine biosynthesis</keyword>
<dbReference type="AlphaFoldDB" id="A0A224XCV4"/>
<dbReference type="Gene3D" id="3.20.20.140">
    <property type="entry name" value="Metal-dependent hydrolases"/>
    <property type="match status" value="1"/>
</dbReference>
<dbReference type="EMBL" id="BEDT01000003">
    <property type="protein sequence ID" value="GAX47742.1"/>
    <property type="molecule type" value="Genomic_DNA"/>
</dbReference>
<dbReference type="RefSeq" id="WP_094784790.1">
    <property type="nucleotide sequence ID" value="NZ_BEDT01000003.1"/>
</dbReference>
<protein>
    <recommendedName>
        <fullName evidence="2">Histidinol-phosphatase</fullName>
        <shortName evidence="2">HolPase</shortName>
        <ecNumber evidence="2">3.1.3.15</ecNumber>
    </recommendedName>
</protein>
<dbReference type="OrthoDB" id="9775255at2"/>
<name>A0A224XCV4_9LACT</name>
<dbReference type="PANTHER" id="PTHR21039">
    <property type="entry name" value="HISTIDINOL PHOSPHATASE-RELATED"/>
    <property type="match status" value="1"/>
</dbReference>
<gene>
    <name evidence="3" type="ORF">RsY01_1343</name>
</gene>
<comment type="pathway">
    <text evidence="2">Amino-acid biosynthesis; L-histidine biosynthesis; L-histidine from 5-phospho-alpha-D-ribose 1-diphosphate: step 8/9.</text>
</comment>
<accession>A0A224XCV4</accession>
<dbReference type="GO" id="GO:0005737">
    <property type="term" value="C:cytoplasm"/>
    <property type="evidence" value="ECO:0007669"/>
    <property type="project" value="TreeGrafter"/>
</dbReference>
<reference evidence="4" key="1">
    <citation type="submission" date="2017-08" db="EMBL/GenBank/DDBJ databases">
        <title>Draft genome sequence of Lactococcus sp. strain Rs-Y01, isolated from the gut of the lower termite Reticulitermes speratus.</title>
        <authorList>
            <person name="Ohkuma M."/>
            <person name="Yuki M."/>
        </authorList>
    </citation>
    <scope>NUCLEOTIDE SEQUENCE [LARGE SCALE GENOMIC DNA]</scope>
    <source>
        <strain evidence="4">Rs-Y01</strain>
    </source>
</reference>
<evidence type="ECO:0000313" key="3">
    <source>
        <dbReference type="EMBL" id="GAX47742.1"/>
    </source>
</evidence>
<dbReference type="Proteomes" id="UP000218689">
    <property type="component" value="Unassembled WGS sequence"/>
</dbReference>
<organism evidence="3 4">
    <name type="scientific">Pseudolactococcus reticulitermitis</name>
    <dbReference type="NCBI Taxonomy" id="2025039"/>
    <lineage>
        <taxon>Bacteria</taxon>
        <taxon>Bacillati</taxon>
        <taxon>Bacillota</taxon>
        <taxon>Bacilli</taxon>
        <taxon>Lactobacillales</taxon>
        <taxon>Streptococcaceae</taxon>
        <taxon>Pseudolactococcus</taxon>
    </lineage>
</organism>
<dbReference type="GO" id="GO:0004401">
    <property type="term" value="F:histidinol-phosphatase activity"/>
    <property type="evidence" value="ECO:0007669"/>
    <property type="project" value="UniProtKB-UniRule"/>
</dbReference>